<evidence type="ECO:0000256" key="1">
    <source>
        <dbReference type="SAM" id="MobiDB-lite"/>
    </source>
</evidence>
<protein>
    <recommendedName>
        <fullName evidence="6">Zinc finger protein 862-like</fullName>
    </recommendedName>
</protein>
<gene>
    <name evidence="4" type="ORF">CHRIB12_LOCUS13400</name>
</gene>
<dbReference type="InterPro" id="IPR025398">
    <property type="entry name" value="DUF4371"/>
</dbReference>
<feature type="region of interest" description="Disordered" evidence="1">
    <location>
        <begin position="1"/>
        <end position="41"/>
    </location>
</feature>
<evidence type="ECO:0008006" key="6">
    <source>
        <dbReference type="Google" id="ProtNLM"/>
    </source>
</evidence>
<dbReference type="EMBL" id="CAGKOT010000030">
    <property type="protein sequence ID" value="CAB5372082.1"/>
    <property type="molecule type" value="Genomic_DNA"/>
</dbReference>
<dbReference type="InterPro" id="IPR057456">
    <property type="entry name" value="Znf_C17orf113"/>
</dbReference>
<evidence type="ECO:0000313" key="5">
    <source>
        <dbReference type="Proteomes" id="UP000684084"/>
    </source>
</evidence>
<dbReference type="Pfam" id="PF14291">
    <property type="entry name" value="DUF4371"/>
    <property type="match status" value="1"/>
</dbReference>
<organism evidence="4 5">
    <name type="scientific">Rhizophagus irregularis</name>
    <dbReference type="NCBI Taxonomy" id="588596"/>
    <lineage>
        <taxon>Eukaryota</taxon>
        <taxon>Fungi</taxon>
        <taxon>Fungi incertae sedis</taxon>
        <taxon>Mucoromycota</taxon>
        <taxon>Glomeromycotina</taxon>
        <taxon>Glomeromycetes</taxon>
        <taxon>Glomerales</taxon>
        <taxon>Glomeraceae</taxon>
        <taxon>Rhizophagus</taxon>
    </lineage>
</organism>
<dbReference type="AlphaFoldDB" id="A0A916ECN1"/>
<comment type="caution">
    <text evidence="4">The sequence shown here is derived from an EMBL/GenBank/DDBJ whole genome shotgun (WGS) entry which is preliminary data.</text>
</comment>
<reference evidence="4" key="1">
    <citation type="submission" date="2020-05" db="EMBL/GenBank/DDBJ databases">
        <authorList>
            <person name="Rincon C."/>
            <person name="Sanders R I."/>
            <person name="Robbins C."/>
            <person name="Chaturvedi A."/>
        </authorList>
    </citation>
    <scope>NUCLEOTIDE SEQUENCE</scope>
    <source>
        <strain evidence="4">CHB12</strain>
    </source>
</reference>
<feature type="domain" description="DUF4371" evidence="2">
    <location>
        <begin position="211"/>
        <end position="299"/>
    </location>
</feature>
<dbReference type="PANTHER" id="PTHR46880:SF5">
    <property type="entry name" value="DUF4371 DOMAIN-CONTAINING PROTEIN"/>
    <property type="match status" value="1"/>
</dbReference>
<proteinExistence type="predicted"/>
<dbReference type="OrthoDB" id="2417653at2759"/>
<dbReference type="PANTHER" id="PTHR46880">
    <property type="entry name" value="RAS-ASSOCIATING DOMAIN-CONTAINING PROTEIN"/>
    <property type="match status" value="1"/>
</dbReference>
<evidence type="ECO:0000259" key="2">
    <source>
        <dbReference type="Pfam" id="PF14291"/>
    </source>
</evidence>
<feature type="domain" description="C17orf113 probable zinc finger" evidence="3">
    <location>
        <begin position="54"/>
        <end position="108"/>
    </location>
</feature>
<dbReference type="Pfam" id="PF25431">
    <property type="entry name" value="zf-C17orf113"/>
    <property type="match status" value="1"/>
</dbReference>
<evidence type="ECO:0000313" key="4">
    <source>
        <dbReference type="EMBL" id="CAB5372082.1"/>
    </source>
</evidence>
<sequence length="504" mass="58448">MNKKRGRTSLSQEKNQGENQEELSSSSDISDTEQASAKRSHVCKEPNQNWFKIYPWLKKEVEEDKIILFCSLCRERNGKTVFAVGTKKYRLETCIEHKESEDLSKSQQTRIITNFVKQLGIDKLNIISLMRNVYFYTKNHLPINLFPNLCELVTTQFRNHEEYITSDKMCILKTPYYEKNKMKASYGNYTNNNLGTKFLSSICNVIEENLFKKLDISNYWSLMIDESNTISDDKHLAIVAKYLINNVLYMRYLGMINLEETNALYIFNQIKSFLESKNLNFDSLIHFGSDGASNMTGHRSGVSAKLKSLNSFISSNHCIAHCLHLAGKDASLKVEYFKEYEKILHKIYSYFSRFHKRQKMLHLMQDINDEPNLELQNPVETRWLLLSNVVGNLYKIIDSVLSTLNKDSLAGDKAAENLFSLLNEDFVIVTMFLADLTTILKRLINIFQSDYVSLSHLKPHLKTAINSISEYFIGSTDVQPTYGVILRNYMDRNNINRESLSFFY</sequence>
<name>A0A916ECN1_9GLOM</name>
<dbReference type="Proteomes" id="UP000684084">
    <property type="component" value="Unassembled WGS sequence"/>
</dbReference>
<accession>A0A916ECN1</accession>
<evidence type="ECO:0000259" key="3">
    <source>
        <dbReference type="Pfam" id="PF25431"/>
    </source>
</evidence>
<feature type="compositionally biased region" description="Polar residues" evidence="1">
    <location>
        <begin position="8"/>
        <end position="37"/>
    </location>
</feature>